<keyword evidence="4" id="KW-1185">Reference proteome</keyword>
<feature type="domain" description="FAD/NAD(P)-binding" evidence="2">
    <location>
        <begin position="17"/>
        <end position="67"/>
    </location>
</feature>
<feature type="region of interest" description="Disordered" evidence="1">
    <location>
        <begin position="381"/>
        <end position="479"/>
    </location>
</feature>
<feature type="region of interest" description="Disordered" evidence="1">
    <location>
        <begin position="510"/>
        <end position="576"/>
    </location>
</feature>
<accession>S9PET1</accession>
<protein>
    <recommendedName>
        <fullName evidence="2">FAD/NAD(P)-binding domain-containing protein</fullName>
    </recommendedName>
</protein>
<dbReference type="AlphaFoldDB" id="S9PET1"/>
<evidence type="ECO:0000259" key="2">
    <source>
        <dbReference type="Pfam" id="PF07992"/>
    </source>
</evidence>
<evidence type="ECO:0000256" key="1">
    <source>
        <dbReference type="SAM" id="MobiDB-lite"/>
    </source>
</evidence>
<dbReference type="InterPro" id="IPR023753">
    <property type="entry name" value="FAD/NAD-binding_dom"/>
</dbReference>
<dbReference type="Proteomes" id="UP000011682">
    <property type="component" value="Unassembled WGS sequence"/>
</dbReference>
<feature type="compositionally biased region" description="Polar residues" evidence="1">
    <location>
        <begin position="389"/>
        <end position="409"/>
    </location>
</feature>
<dbReference type="GO" id="GO:0016491">
    <property type="term" value="F:oxidoreductase activity"/>
    <property type="evidence" value="ECO:0007669"/>
    <property type="project" value="InterPro"/>
</dbReference>
<reference evidence="3" key="1">
    <citation type="submission" date="2013-05" db="EMBL/GenBank/DDBJ databases">
        <title>Genome assembly of Cystobacter fuscus DSM 2262.</title>
        <authorList>
            <person name="Sharma G."/>
            <person name="Khatri I."/>
            <person name="Kaur C."/>
            <person name="Mayilraj S."/>
            <person name="Subramanian S."/>
        </authorList>
    </citation>
    <scope>NUCLEOTIDE SEQUENCE [LARGE SCALE GENOMIC DNA]</scope>
    <source>
        <strain evidence="3">DSM 2262</strain>
    </source>
</reference>
<comment type="caution">
    <text evidence="3">The sequence shown here is derived from an EMBL/GenBank/DDBJ whole genome shotgun (WGS) entry which is preliminary data.</text>
</comment>
<feature type="compositionally biased region" description="Basic and acidic residues" evidence="1">
    <location>
        <begin position="427"/>
        <end position="442"/>
    </location>
</feature>
<sequence length="717" mass="78642">MRALNLVYALRGKGRLPEGSKVAVVGGGVAGMTAAAAAARVGCEVTLLEKEEALLPLLRGNMTRWLHPHIYDWPQDGAEQSEAGLPLLTWHAEPARDVVVQLERQWDALPEQSRIRTHLNVESVDVPSEGQGPRHLVTWNSPGLNEGQFDAVFLTVGFGFERKVEGIQWSSYWREDPLHQISLGGSERYLISGCGDGGLIDLLRVSLRDFRHEDVLREFLSDPSLGDLKSKLLEIEEQAKNPRNEANEYLAEQYRSLTVPESLDRAIKARLRKSTSVVLNGLKPRPLTLQSSILNRLLVSRLLYHFKILPYRPGEFDVVKKGEQYEVTFKTGKPELFNHIVCRHGPHPGALKQEFQDIWKKSADLRAMSRLDLTRSPLWPPGFFDGKSGRTTGLPSSISEQPTPDSSGETVRASAGDVKSGQPELSPARETESGSSRVEEVNARTVSEAVIPGVQEKTPDSPQRQVVEPSPSERVVRASTKTGRPLDAAGILVVLFLVWFFFLKDGQRQSPQGNVVRTPTNLVSPESSRSAIVRPGEMNGDARPVPNATKAVSKMAPGGGRSKNPEASTAGGTAFASDRIGTVQQLRESHRVRQLSSGDGDQRTLDHVPAGVFGFISPHPTFLYGQSKVNREQDAQGRGVEVHKLADGQMHLVGYVWDVEARAVATGRPVSVSLSSRPFGRSQSLVSIPFGRIRSGRIQDEQGQLLMALELGASSEM</sequence>
<dbReference type="eggNOG" id="COG3903">
    <property type="taxonomic scope" value="Bacteria"/>
</dbReference>
<evidence type="ECO:0000313" key="4">
    <source>
        <dbReference type="Proteomes" id="UP000011682"/>
    </source>
</evidence>
<dbReference type="Pfam" id="PF07992">
    <property type="entry name" value="Pyr_redox_2"/>
    <property type="match status" value="1"/>
</dbReference>
<dbReference type="EMBL" id="ANAH02000009">
    <property type="protein sequence ID" value="EPX61541.1"/>
    <property type="molecule type" value="Genomic_DNA"/>
</dbReference>
<dbReference type="InterPro" id="IPR036188">
    <property type="entry name" value="FAD/NAD-bd_sf"/>
</dbReference>
<gene>
    <name evidence="3" type="ORF">D187_010160</name>
</gene>
<organism evidence="3 4">
    <name type="scientific">Cystobacter fuscus (strain ATCC 25194 / DSM 2262 / NBRC 100088 / M29)</name>
    <dbReference type="NCBI Taxonomy" id="1242864"/>
    <lineage>
        <taxon>Bacteria</taxon>
        <taxon>Pseudomonadati</taxon>
        <taxon>Myxococcota</taxon>
        <taxon>Myxococcia</taxon>
        <taxon>Myxococcales</taxon>
        <taxon>Cystobacterineae</taxon>
        <taxon>Archangiaceae</taxon>
        <taxon>Cystobacter</taxon>
    </lineage>
</organism>
<feature type="compositionally biased region" description="Polar residues" evidence="1">
    <location>
        <begin position="510"/>
        <end position="530"/>
    </location>
</feature>
<name>S9PET1_CYSF2</name>
<evidence type="ECO:0000313" key="3">
    <source>
        <dbReference type="EMBL" id="EPX61541.1"/>
    </source>
</evidence>
<dbReference type="SUPFAM" id="SSF51905">
    <property type="entry name" value="FAD/NAD(P)-binding domain"/>
    <property type="match status" value="1"/>
</dbReference>
<dbReference type="Gene3D" id="3.50.50.60">
    <property type="entry name" value="FAD/NAD(P)-binding domain"/>
    <property type="match status" value="1"/>
</dbReference>
<proteinExistence type="predicted"/>